<dbReference type="AlphaFoldDB" id="A0A0B7MK57"/>
<proteinExistence type="predicted"/>
<reference evidence="2" key="1">
    <citation type="submission" date="2015-01" db="EMBL/GenBank/DDBJ databases">
        <authorList>
            <person name="Manzoor Shahid"/>
            <person name="Zubair Saima"/>
        </authorList>
    </citation>
    <scope>NUCLEOTIDE SEQUENCE [LARGE SCALE GENOMIC DNA]</scope>
    <source>
        <strain evidence="2">Sp3</strain>
    </source>
</reference>
<sequence>MASAATGMGICSSHSAGSYWDANKMRLCIAHMHICINALCKDYTRINVNENSGWFLHSLQDLIDCGE</sequence>
<dbReference type="EMBL" id="CDRZ01000050">
    <property type="protein sequence ID" value="CEO88057.1"/>
    <property type="molecule type" value="Genomic_DNA"/>
</dbReference>
<organism evidence="1 2">
    <name type="scientific">Syntrophaceticus schinkii</name>
    <dbReference type="NCBI Taxonomy" id="499207"/>
    <lineage>
        <taxon>Bacteria</taxon>
        <taxon>Bacillati</taxon>
        <taxon>Bacillota</taxon>
        <taxon>Clostridia</taxon>
        <taxon>Thermoanaerobacterales</taxon>
        <taxon>Thermoanaerobacterales Family III. Incertae Sedis</taxon>
        <taxon>Syntrophaceticus</taxon>
    </lineage>
</organism>
<gene>
    <name evidence="1" type="ORF">SSCH_1430002</name>
</gene>
<name>A0A0B7MK57_9FIRM</name>
<evidence type="ECO:0000313" key="1">
    <source>
        <dbReference type="EMBL" id="CEO88057.1"/>
    </source>
</evidence>
<protein>
    <submittedName>
        <fullName evidence="1">Uncharacterized protein</fullName>
    </submittedName>
</protein>
<accession>A0A0B7MK57</accession>
<evidence type="ECO:0000313" key="2">
    <source>
        <dbReference type="Proteomes" id="UP000046155"/>
    </source>
</evidence>
<keyword evidence="2" id="KW-1185">Reference proteome</keyword>
<dbReference type="Proteomes" id="UP000046155">
    <property type="component" value="Unassembled WGS sequence"/>
</dbReference>